<evidence type="ECO:0000256" key="1">
    <source>
        <dbReference type="ARBA" id="ARBA00001974"/>
    </source>
</evidence>
<keyword evidence="4" id="KW-0560">Oxidoreductase</keyword>
<keyword evidence="2" id="KW-0285">Flavoprotein</keyword>
<dbReference type="InterPro" id="IPR039261">
    <property type="entry name" value="FNR_nucleotide-bd"/>
</dbReference>
<dbReference type="Proteomes" id="UP001327560">
    <property type="component" value="Chromosome 8"/>
</dbReference>
<dbReference type="InterPro" id="IPR003097">
    <property type="entry name" value="CysJ-like_FAD-binding"/>
</dbReference>
<organism evidence="7 8">
    <name type="scientific">Canna indica</name>
    <name type="common">Indian-shot</name>
    <dbReference type="NCBI Taxonomy" id="4628"/>
    <lineage>
        <taxon>Eukaryota</taxon>
        <taxon>Viridiplantae</taxon>
        <taxon>Streptophyta</taxon>
        <taxon>Embryophyta</taxon>
        <taxon>Tracheophyta</taxon>
        <taxon>Spermatophyta</taxon>
        <taxon>Magnoliopsida</taxon>
        <taxon>Liliopsida</taxon>
        <taxon>Zingiberales</taxon>
        <taxon>Cannaceae</taxon>
        <taxon>Canna</taxon>
    </lineage>
</organism>
<dbReference type="PANTHER" id="PTHR19384">
    <property type="entry name" value="NITRIC OXIDE SYNTHASE-RELATED"/>
    <property type="match status" value="1"/>
</dbReference>
<dbReference type="InterPro" id="IPR023173">
    <property type="entry name" value="NADPH_Cyt_P450_Rdtase_alpha"/>
</dbReference>
<dbReference type="PROSITE" id="PS51384">
    <property type="entry name" value="FAD_FR"/>
    <property type="match status" value="1"/>
</dbReference>
<keyword evidence="3" id="KW-0274">FAD</keyword>
<evidence type="ECO:0000256" key="3">
    <source>
        <dbReference type="ARBA" id="ARBA00022827"/>
    </source>
</evidence>
<keyword evidence="8" id="KW-1185">Reference proteome</keyword>
<dbReference type="InterPro" id="IPR017927">
    <property type="entry name" value="FAD-bd_FR_type"/>
</dbReference>
<dbReference type="Pfam" id="PF00175">
    <property type="entry name" value="NAD_binding_1"/>
    <property type="match status" value="1"/>
</dbReference>
<evidence type="ECO:0000259" key="6">
    <source>
        <dbReference type="PROSITE" id="PS51384"/>
    </source>
</evidence>
<evidence type="ECO:0000313" key="7">
    <source>
        <dbReference type="EMBL" id="WOL18312.1"/>
    </source>
</evidence>
<dbReference type="Gene3D" id="1.20.990.10">
    <property type="entry name" value="NADPH-cytochrome p450 Reductase, Chain A, domain 3"/>
    <property type="match status" value="1"/>
</dbReference>
<dbReference type="InterPro" id="IPR001433">
    <property type="entry name" value="OxRdtase_FAD/NAD-bd"/>
</dbReference>
<dbReference type="Gene3D" id="2.40.30.10">
    <property type="entry name" value="Translation factors"/>
    <property type="match status" value="1"/>
</dbReference>
<reference evidence="7 8" key="1">
    <citation type="submission" date="2023-10" db="EMBL/GenBank/DDBJ databases">
        <title>Chromosome-scale genome assembly provides insights into flower coloration mechanisms of Canna indica.</title>
        <authorList>
            <person name="Li C."/>
        </authorList>
    </citation>
    <scope>NUCLEOTIDE SEQUENCE [LARGE SCALE GENOMIC DNA]</scope>
    <source>
        <tissue evidence="7">Flower</tissue>
    </source>
</reference>
<dbReference type="GO" id="GO:0003958">
    <property type="term" value="F:NADPH-hemoprotein reductase activity"/>
    <property type="evidence" value="ECO:0007669"/>
    <property type="project" value="UniProtKB-EC"/>
</dbReference>
<dbReference type="GO" id="GO:0050660">
    <property type="term" value="F:flavin adenine dinucleotide binding"/>
    <property type="evidence" value="ECO:0007669"/>
    <property type="project" value="TreeGrafter"/>
</dbReference>
<evidence type="ECO:0000256" key="2">
    <source>
        <dbReference type="ARBA" id="ARBA00022630"/>
    </source>
</evidence>
<dbReference type="EC" id="1.6.2.4" evidence="5"/>
<dbReference type="AlphaFoldDB" id="A0AAQ3L086"/>
<dbReference type="InterPro" id="IPR017938">
    <property type="entry name" value="Riboflavin_synthase-like_b-brl"/>
</dbReference>
<dbReference type="SUPFAM" id="SSF52343">
    <property type="entry name" value="Ferredoxin reductase-like, C-terminal NADP-linked domain"/>
    <property type="match status" value="1"/>
</dbReference>
<gene>
    <name evidence="7" type="ORF">Cni_G27106</name>
</gene>
<dbReference type="EMBL" id="CP136897">
    <property type="protein sequence ID" value="WOL18312.1"/>
    <property type="molecule type" value="Genomic_DNA"/>
</dbReference>
<sequence length="371" mass="41616">MKKETLALFLLATSVRTFYLHDLYVSSYLSRCCLILFCVEIACANTRLFEGLEPQAMQGGKRLLTVGLGDDDQCIEDEFNARKELLWPELDQLLRGEDDVSSPSTPYTAAIPEYRSALLALAKCLSILQIQLKQSSFRFLASPAGKDEYSRWIVASQRSLIEVMFTFPSSKPPLGVFFAAVAPRLQPRYYSISSSPKMAPTRIHVTCGLVYEKTPTGRIHRGVCSTWMKSNFKLPADPSQPIIMIGPGTGLAPFRGFLQERLALKEAGEQLGHSIFFFGCRNRKMVQSRNMYSIRWLKRPQTSGILSLKVVIFVCGDAKGMGVWLGMSTEFFIPLFRNRDLLIAPSYREHGEESPNGRKIFKGCLPSRAGL</sequence>
<dbReference type="Pfam" id="PF00667">
    <property type="entry name" value="FAD_binding_1"/>
    <property type="match status" value="1"/>
</dbReference>
<dbReference type="GO" id="GO:0005829">
    <property type="term" value="C:cytosol"/>
    <property type="evidence" value="ECO:0007669"/>
    <property type="project" value="TreeGrafter"/>
</dbReference>
<dbReference type="GO" id="GO:0010181">
    <property type="term" value="F:FMN binding"/>
    <property type="evidence" value="ECO:0007669"/>
    <property type="project" value="TreeGrafter"/>
</dbReference>
<proteinExistence type="predicted"/>
<protein>
    <recommendedName>
        <fullName evidence="5">NADPH--hemoprotein reductase</fullName>
        <ecNumber evidence="5">1.6.2.4</ecNumber>
    </recommendedName>
</protein>
<feature type="domain" description="FAD-binding FR-type" evidence="6">
    <location>
        <begin position="112"/>
        <end position="254"/>
    </location>
</feature>
<dbReference type="PANTHER" id="PTHR19384:SF17">
    <property type="entry name" value="NADPH--CYTOCHROME P450 REDUCTASE"/>
    <property type="match status" value="1"/>
</dbReference>
<evidence type="ECO:0000256" key="4">
    <source>
        <dbReference type="ARBA" id="ARBA00023002"/>
    </source>
</evidence>
<dbReference type="SUPFAM" id="SSF63380">
    <property type="entry name" value="Riboflavin synthase domain-like"/>
    <property type="match status" value="1"/>
</dbReference>
<dbReference type="Gene3D" id="3.40.50.80">
    <property type="entry name" value="Nucleotide-binding domain of ferredoxin-NADP reductase (FNR) module"/>
    <property type="match status" value="1"/>
</dbReference>
<name>A0AAQ3L086_9LILI</name>
<comment type="cofactor">
    <cofactor evidence="1">
        <name>FAD</name>
        <dbReference type="ChEBI" id="CHEBI:57692"/>
    </cofactor>
</comment>
<accession>A0AAQ3L086</accession>
<evidence type="ECO:0000313" key="8">
    <source>
        <dbReference type="Proteomes" id="UP001327560"/>
    </source>
</evidence>
<evidence type="ECO:0000256" key="5">
    <source>
        <dbReference type="ARBA" id="ARBA00023797"/>
    </source>
</evidence>